<protein>
    <submittedName>
        <fullName evidence="1">Na+ driven multidrug efflux pump</fullName>
    </submittedName>
</protein>
<evidence type="ECO:0000313" key="2">
    <source>
        <dbReference type="Proteomes" id="UP000215144"/>
    </source>
</evidence>
<dbReference type="AlphaFoldDB" id="A0A239X3X5"/>
<reference evidence="1 2" key="1">
    <citation type="submission" date="2017-06" db="EMBL/GenBank/DDBJ databases">
        <authorList>
            <consortium name="Pathogen Informatics"/>
        </authorList>
    </citation>
    <scope>NUCLEOTIDE SEQUENCE [LARGE SCALE GENOMIC DNA]</scope>
    <source>
        <strain evidence="1 2">NCTC11291</strain>
    </source>
</reference>
<gene>
    <name evidence="1" type="ORF">SAMEA4504048_01293</name>
</gene>
<accession>A0A239X3X5</accession>
<organism evidence="1 2">
    <name type="scientific">Streptococcus acidominimus</name>
    <dbReference type="NCBI Taxonomy" id="1326"/>
    <lineage>
        <taxon>Bacteria</taxon>
        <taxon>Bacillati</taxon>
        <taxon>Bacillota</taxon>
        <taxon>Bacilli</taxon>
        <taxon>Lactobacillales</taxon>
        <taxon>Streptococcaceae</taxon>
        <taxon>Streptococcus</taxon>
    </lineage>
</organism>
<evidence type="ECO:0000313" key="1">
    <source>
        <dbReference type="EMBL" id="SNV41120.1"/>
    </source>
</evidence>
<name>A0A239X3X5_STRAI</name>
<dbReference type="Proteomes" id="UP000215144">
    <property type="component" value="Chromosome 1"/>
</dbReference>
<sequence length="238" mass="27131">MYNMPMLEALTIQGFYQNQEERNVLAFLDTHFNHLFHISIQQSRSISDGNEQHDAQSLTFDFKREADQGIALVIADSEDAITFPKNYDEKASFLLSLARELTLFYHKQIAHLDYYPFQVKSYSPSGDLVYDNYGFDGSFFSFHTDKDQKLEPWIQEQLKAASNHRLTMSVPAASFDQILMQDYQGLYAKDGTFHGVLSQIVDLKPLLETYLKESGQALVGWSDTTSGASISNGDFDDF</sequence>
<proteinExistence type="predicted"/>
<dbReference type="KEGG" id="saco:SAME_01293"/>
<dbReference type="EMBL" id="LT906454">
    <property type="protein sequence ID" value="SNV41120.1"/>
    <property type="molecule type" value="Genomic_DNA"/>
</dbReference>